<feature type="domain" description="Transglycosylase SLT" evidence="3">
    <location>
        <begin position="247"/>
        <end position="371"/>
    </location>
</feature>
<dbReference type="InterPro" id="IPR024570">
    <property type="entry name" value="Murein_transglycosylaseC_N"/>
</dbReference>
<dbReference type="RefSeq" id="WP_275595610.1">
    <property type="nucleotide sequence ID" value="NZ_CP102381.1"/>
</dbReference>
<protein>
    <submittedName>
        <fullName evidence="5">Murein transglycosylase domain-containing protein</fullName>
    </submittedName>
</protein>
<dbReference type="Gene3D" id="1.10.530.10">
    <property type="match status" value="1"/>
</dbReference>
<dbReference type="InterPro" id="IPR000189">
    <property type="entry name" value="Transglyc_AS"/>
</dbReference>
<evidence type="ECO:0000259" key="3">
    <source>
        <dbReference type="Pfam" id="PF01464"/>
    </source>
</evidence>
<sequence length="414" mass="47115">MKIKRNLLWVFTGVWLLSVTLSVYMLLQKVKPKAQFKSVSQNILRMDQQAAEMNMLAKGSELDVRLPARVSNLVQRGEVVEPIKAKQKVAVLSKLPDLENRRTALNANNTSVLTSNSNEQVAELAPSLVVYPQELIFEFPRAVATEQNIKRAMVRLLLSKTPFQETNWLDKSPMSLKQKPFFYKRVLDHNGQPMRYPIAVYNYVNHLLKTGAVEGFTTQSEYVLLHIPIEDKNDLVQVDKYSHIVGNYAKQFNISPNLVFAIMEVESNFNPEAVSPSNALGLMQLKANAAGQDVYKLIDQRDGRPGKKELFDSENNIRMGTAYLGLLKHDYLSGVRNAKSREFLTIASYNGGLTAVLEAFSDSKEKAINKINRLHPNQVYRTLRYGLKSQETRLYIEKVLKAKDRYQELLDSYV</sequence>
<dbReference type="SUPFAM" id="SSF53955">
    <property type="entry name" value="Lysozyme-like"/>
    <property type="match status" value="1"/>
</dbReference>
<dbReference type="PANTHER" id="PTHR37423">
    <property type="entry name" value="SOLUBLE LYTIC MUREIN TRANSGLYCOSYLASE-RELATED"/>
    <property type="match status" value="1"/>
</dbReference>
<feature type="transmembrane region" description="Helical" evidence="2">
    <location>
        <begin position="7"/>
        <end position="27"/>
    </location>
</feature>
<dbReference type="Pfam" id="PF01464">
    <property type="entry name" value="SLT"/>
    <property type="match status" value="1"/>
</dbReference>
<dbReference type="Pfam" id="PF11873">
    <property type="entry name" value="Mltc_N"/>
    <property type="match status" value="1"/>
</dbReference>
<dbReference type="InterPro" id="IPR023346">
    <property type="entry name" value="Lysozyme-like_dom_sf"/>
</dbReference>
<dbReference type="CDD" id="cd16893">
    <property type="entry name" value="LT_MltC_MltE"/>
    <property type="match status" value="1"/>
</dbReference>
<evidence type="ECO:0000259" key="4">
    <source>
        <dbReference type="Pfam" id="PF11873"/>
    </source>
</evidence>
<keyword evidence="2" id="KW-0812">Transmembrane</keyword>
<keyword evidence="6" id="KW-1185">Reference proteome</keyword>
<accession>A0ABY8CCZ5</accession>
<name>A0ABY8CCZ5_9GAMM</name>
<dbReference type="PROSITE" id="PS00922">
    <property type="entry name" value="TRANSGLYCOSYLASE"/>
    <property type="match status" value="1"/>
</dbReference>
<evidence type="ECO:0000256" key="1">
    <source>
        <dbReference type="ARBA" id="ARBA00007734"/>
    </source>
</evidence>
<evidence type="ECO:0000256" key="2">
    <source>
        <dbReference type="SAM" id="Phobius"/>
    </source>
</evidence>
<dbReference type="EMBL" id="CP102381">
    <property type="protein sequence ID" value="WEJ63357.1"/>
    <property type="molecule type" value="Genomic_DNA"/>
</dbReference>
<evidence type="ECO:0000313" key="5">
    <source>
        <dbReference type="EMBL" id="WEJ63357.1"/>
    </source>
</evidence>
<proteinExistence type="inferred from homology"/>
<keyword evidence="2" id="KW-1133">Transmembrane helix</keyword>
<reference evidence="5 6" key="1">
    <citation type="submission" date="2022-06" db="EMBL/GenBank/DDBJ databases">
        <title>Thiomicrohabdus sp. nov, an obligately chemolithoautotrophic, sulfur-oxidizing bacterium isolated from beach of Guanyin Mountain. Amoy.</title>
        <authorList>
            <person name="Zhu H."/>
        </authorList>
    </citation>
    <scope>NUCLEOTIDE SEQUENCE [LARGE SCALE GENOMIC DNA]</scope>
    <source>
        <strain evidence="5 6">XGS-01</strain>
    </source>
</reference>
<dbReference type="InterPro" id="IPR008258">
    <property type="entry name" value="Transglycosylase_SLT_dom_1"/>
</dbReference>
<evidence type="ECO:0000313" key="6">
    <source>
        <dbReference type="Proteomes" id="UP001222275"/>
    </source>
</evidence>
<dbReference type="Proteomes" id="UP001222275">
    <property type="component" value="Chromosome"/>
</dbReference>
<dbReference type="PANTHER" id="PTHR37423:SF2">
    <property type="entry name" value="MEMBRANE-BOUND LYTIC MUREIN TRANSGLYCOSYLASE C"/>
    <property type="match status" value="1"/>
</dbReference>
<gene>
    <name evidence="5" type="ORF">NR989_03630</name>
</gene>
<organism evidence="5 6">
    <name type="scientific">Thiomicrorhabdus lithotrophica</name>
    <dbReference type="NCBI Taxonomy" id="2949997"/>
    <lineage>
        <taxon>Bacteria</taxon>
        <taxon>Pseudomonadati</taxon>
        <taxon>Pseudomonadota</taxon>
        <taxon>Gammaproteobacteria</taxon>
        <taxon>Thiotrichales</taxon>
        <taxon>Piscirickettsiaceae</taxon>
        <taxon>Thiomicrorhabdus</taxon>
    </lineage>
</organism>
<keyword evidence="2" id="KW-0472">Membrane</keyword>
<feature type="domain" description="Murein transglycosylase-C N-terminal" evidence="4">
    <location>
        <begin position="144"/>
        <end position="210"/>
    </location>
</feature>
<comment type="similarity">
    <text evidence="1">Belongs to the transglycosylase Slt family.</text>
</comment>